<dbReference type="KEGG" id="aqu:100638347"/>
<evidence type="ECO:0000256" key="2">
    <source>
        <dbReference type="ARBA" id="ARBA00010441"/>
    </source>
</evidence>
<dbReference type="PANTHER" id="PTHR10414">
    <property type="entry name" value="ETHANOLAMINEPHOSPHOTRANSFERASE"/>
    <property type="match status" value="1"/>
</dbReference>
<sequence>MVFFDPGLSPAHLRGLKDHKYTAEGTSITEVYLQPFWRWSVTQLPLWLAPNLITFTGLVINTVTCLAVILSDLNCEGKAPPILYLLSGIGTFVYQTLDGVDGKQARRTGTNNPLGEMFDHGCDTFSTFLLALTGASAGSLHQYPYILIAYVFIMEFLNYAYHWQTYVSGCLYFKKIDCTEAQFCHIGVMVAVFIFGTSVWDYTLPWFGIPLKFILAGSVICSSLMNLASAFYIILSKGVGKNGATVADTSVLSPIIPSGIVLYCSVFYCVYSPSFIMTRHAMLVFAALALPFVKLILLMMVAGMCKTPLPLFDIVLIGPILTVVNILLGVLIPETLLLIVVAWLDRSVHTLRLAVSQYQRYIKPHLLPLSHPQLSPQIIIIIIIIIITNDCYYFCLDVTDTHNL</sequence>
<dbReference type="GeneID" id="100638347"/>
<feature type="transmembrane region" description="Helical" evidence="6">
    <location>
        <begin position="255"/>
        <end position="276"/>
    </location>
</feature>
<dbReference type="EnsemblMetazoa" id="XM_019998021.1">
    <property type="protein sequence ID" value="XP_019853580.1"/>
    <property type="gene ID" value="LOC100638347"/>
</dbReference>
<dbReference type="RefSeq" id="XP_019853580.1">
    <property type="nucleotide sequence ID" value="XM_019998021.1"/>
</dbReference>
<dbReference type="Pfam" id="PF01066">
    <property type="entry name" value="CDP-OH_P_transf"/>
    <property type="match status" value="1"/>
</dbReference>
<dbReference type="InterPro" id="IPR043130">
    <property type="entry name" value="CDP-OH_PTrfase_TM_dom"/>
</dbReference>
<feature type="transmembrane region" description="Helical" evidence="6">
    <location>
        <begin position="82"/>
        <end position="97"/>
    </location>
</feature>
<dbReference type="AlphaFoldDB" id="A0AAN0J966"/>
<organism evidence="7 8">
    <name type="scientific">Amphimedon queenslandica</name>
    <name type="common">Sponge</name>
    <dbReference type="NCBI Taxonomy" id="400682"/>
    <lineage>
        <taxon>Eukaryota</taxon>
        <taxon>Metazoa</taxon>
        <taxon>Porifera</taxon>
        <taxon>Demospongiae</taxon>
        <taxon>Heteroscleromorpha</taxon>
        <taxon>Haplosclerida</taxon>
        <taxon>Niphatidae</taxon>
        <taxon>Amphimedon</taxon>
    </lineage>
</organism>
<dbReference type="PROSITE" id="PS00379">
    <property type="entry name" value="CDP_ALCOHOL_P_TRANSF"/>
    <property type="match status" value="1"/>
</dbReference>
<dbReference type="InterPro" id="IPR014472">
    <property type="entry name" value="CHOPT"/>
</dbReference>
<proteinExistence type="inferred from homology"/>
<dbReference type="PANTHER" id="PTHR10414:SF37">
    <property type="entry name" value="BB IN A BOXCAR, ISOFORM C"/>
    <property type="match status" value="1"/>
</dbReference>
<evidence type="ECO:0000313" key="8">
    <source>
        <dbReference type="Proteomes" id="UP000007879"/>
    </source>
</evidence>
<evidence type="ECO:0000256" key="1">
    <source>
        <dbReference type="ARBA" id="ARBA00004370"/>
    </source>
</evidence>
<feature type="transmembrane region" description="Helical" evidence="6">
    <location>
        <begin position="314"/>
        <end position="344"/>
    </location>
</feature>
<keyword evidence="3 5" id="KW-0808">Transferase</keyword>
<keyword evidence="6" id="KW-0812">Transmembrane</keyword>
<dbReference type="GO" id="GO:0005789">
    <property type="term" value="C:endoplasmic reticulum membrane"/>
    <property type="evidence" value="ECO:0007669"/>
    <property type="project" value="TreeGrafter"/>
</dbReference>
<feature type="transmembrane region" description="Helical" evidence="6">
    <location>
        <begin position="143"/>
        <end position="161"/>
    </location>
</feature>
<dbReference type="Gene3D" id="1.20.120.1760">
    <property type="match status" value="1"/>
</dbReference>
<name>A0AAN0J966_AMPQE</name>
<dbReference type="Proteomes" id="UP000007879">
    <property type="component" value="Unassembled WGS sequence"/>
</dbReference>
<feature type="transmembrane region" description="Helical" evidence="6">
    <location>
        <begin position="374"/>
        <end position="395"/>
    </location>
</feature>
<keyword evidence="4 6" id="KW-0472">Membrane</keyword>
<evidence type="ECO:0000256" key="4">
    <source>
        <dbReference type="ARBA" id="ARBA00023136"/>
    </source>
</evidence>
<dbReference type="PIRSF" id="PIRSF015665">
    <property type="entry name" value="CHOPT"/>
    <property type="match status" value="1"/>
</dbReference>
<accession>A0AAN0J966</accession>
<dbReference type="GO" id="GO:0004307">
    <property type="term" value="F:ethanolaminephosphotransferase activity"/>
    <property type="evidence" value="ECO:0007669"/>
    <property type="project" value="TreeGrafter"/>
</dbReference>
<evidence type="ECO:0000313" key="7">
    <source>
        <dbReference type="EnsemblMetazoa" id="XP_019853580.1"/>
    </source>
</evidence>
<evidence type="ECO:0000256" key="6">
    <source>
        <dbReference type="SAM" id="Phobius"/>
    </source>
</evidence>
<dbReference type="GO" id="GO:0006646">
    <property type="term" value="P:phosphatidylethanolamine biosynthetic process"/>
    <property type="evidence" value="ECO:0007669"/>
    <property type="project" value="TreeGrafter"/>
</dbReference>
<reference evidence="7" key="2">
    <citation type="submission" date="2024-06" db="UniProtKB">
        <authorList>
            <consortium name="EnsemblMetazoa"/>
        </authorList>
    </citation>
    <scope>IDENTIFICATION</scope>
</reference>
<keyword evidence="6" id="KW-1133">Transmembrane helix</keyword>
<reference evidence="8" key="1">
    <citation type="journal article" date="2010" name="Nature">
        <title>The Amphimedon queenslandica genome and the evolution of animal complexity.</title>
        <authorList>
            <person name="Srivastava M."/>
            <person name="Simakov O."/>
            <person name="Chapman J."/>
            <person name="Fahey B."/>
            <person name="Gauthier M.E."/>
            <person name="Mitros T."/>
            <person name="Richards G.S."/>
            <person name="Conaco C."/>
            <person name="Dacre M."/>
            <person name="Hellsten U."/>
            <person name="Larroux C."/>
            <person name="Putnam N.H."/>
            <person name="Stanke M."/>
            <person name="Adamska M."/>
            <person name="Darling A."/>
            <person name="Degnan S.M."/>
            <person name="Oakley T.H."/>
            <person name="Plachetzki D.C."/>
            <person name="Zhai Y."/>
            <person name="Adamski M."/>
            <person name="Calcino A."/>
            <person name="Cummins S.F."/>
            <person name="Goodstein D.M."/>
            <person name="Harris C."/>
            <person name="Jackson D.J."/>
            <person name="Leys S.P."/>
            <person name="Shu S."/>
            <person name="Woodcroft B.J."/>
            <person name="Vervoort M."/>
            <person name="Kosik K.S."/>
            <person name="Manning G."/>
            <person name="Degnan B.M."/>
            <person name="Rokhsar D.S."/>
        </authorList>
    </citation>
    <scope>NUCLEOTIDE SEQUENCE [LARGE SCALE GENOMIC DNA]</scope>
</reference>
<dbReference type="GO" id="GO:0005794">
    <property type="term" value="C:Golgi apparatus"/>
    <property type="evidence" value="ECO:0007669"/>
    <property type="project" value="TreeGrafter"/>
</dbReference>
<feature type="transmembrane region" description="Helical" evidence="6">
    <location>
        <begin position="282"/>
        <end position="302"/>
    </location>
</feature>
<protein>
    <submittedName>
        <fullName evidence="7">Uncharacterized protein</fullName>
    </submittedName>
</protein>
<evidence type="ECO:0000256" key="5">
    <source>
        <dbReference type="RuleBase" id="RU003750"/>
    </source>
</evidence>
<dbReference type="InterPro" id="IPR048254">
    <property type="entry name" value="CDP_ALCOHOL_P_TRANSF_CS"/>
</dbReference>
<keyword evidence="8" id="KW-1185">Reference proteome</keyword>
<evidence type="ECO:0000256" key="3">
    <source>
        <dbReference type="ARBA" id="ARBA00022679"/>
    </source>
</evidence>
<comment type="similarity">
    <text evidence="2 5">Belongs to the CDP-alcohol phosphatidyltransferase class-I family.</text>
</comment>
<feature type="transmembrane region" description="Helical" evidence="6">
    <location>
        <begin position="47"/>
        <end position="70"/>
    </location>
</feature>
<feature type="transmembrane region" description="Helical" evidence="6">
    <location>
        <begin position="182"/>
        <end position="200"/>
    </location>
</feature>
<dbReference type="InterPro" id="IPR000462">
    <property type="entry name" value="CDP-OH_P_trans"/>
</dbReference>
<feature type="transmembrane region" description="Helical" evidence="6">
    <location>
        <begin position="212"/>
        <end position="235"/>
    </location>
</feature>
<dbReference type="GO" id="GO:0004142">
    <property type="term" value="F:diacylglycerol cholinephosphotransferase activity"/>
    <property type="evidence" value="ECO:0007669"/>
    <property type="project" value="TreeGrafter"/>
</dbReference>
<comment type="subcellular location">
    <subcellularLocation>
        <location evidence="1">Membrane</location>
    </subcellularLocation>
</comment>